<dbReference type="Pfam" id="PF06985">
    <property type="entry name" value="HET"/>
    <property type="match status" value="1"/>
</dbReference>
<feature type="non-terminal residue" evidence="2">
    <location>
        <position position="1"/>
    </location>
</feature>
<evidence type="ECO:0000313" key="2">
    <source>
        <dbReference type="EMBL" id="KIJ37195.1"/>
    </source>
</evidence>
<dbReference type="PANTHER" id="PTHR33112:SF9">
    <property type="entry name" value="HETEROKARYON INCOMPATIBILITY DOMAIN-CONTAINING PROTEIN"/>
    <property type="match status" value="1"/>
</dbReference>
<dbReference type="AlphaFoldDB" id="A0A0C9VI43"/>
<dbReference type="OrthoDB" id="3038220at2759"/>
<dbReference type="EMBL" id="KN837171">
    <property type="protein sequence ID" value="KIJ37195.1"/>
    <property type="molecule type" value="Genomic_DNA"/>
</dbReference>
<dbReference type="Proteomes" id="UP000054279">
    <property type="component" value="Unassembled WGS sequence"/>
</dbReference>
<feature type="non-terminal residue" evidence="2">
    <location>
        <position position="330"/>
    </location>
</feature>
<dbReference type="InterPro" id="IPR010730">
    <property type="entry name" value="HET"/>
</dbReference>
<reference evidence="2 3" key="1">
    <citation type="submission" date="2014-06" db="EMBL/GenBank/DDBJ databases">
        <title>Evolutionary Origins and Diversification of the Mycorrhizal Mutualists.</title>
        <authorList>
            <consortium name="DOE Joint Genome Institute"/>
            <consortium name="Mycorrhizal Genomics Consortium"/>
            <person name="Kohler A."/>
            <person name="Kuo A."/>
            <person name="Nagy L.G."/>
            <person name="Floudas D."/>
            <person name="Copeland A."/>
            <person name="Barry K.W."/>
            <person name="Cichocki N."/>
            <person name="Veneault-Fourrey C."/>
            <person name="LaButti K."/>
            <person name="Lindquist E.A."/>
            <person name="Lipzen A."/>
            <person name="Lundell T."/>
            <person name="Morin E."/>
            <person name="Murat C."/>
            <person name="Riley R."/>
            <person name="Ohm R."/>
            <person name="Sun H."/>
            <person name="Tunlid A."/>
            <person name="Henrissat B."/>
            <person name="Grigoriev I.V."/>
            <person name="Hibbett D.S."/>
            <person name="Martin F."/>
        </authorList>
    </citation>
    <scope>NUCLEOTIDE SEQUENCE [LARGE SCALE GENOMIC DNA]</scope>
    <source>
        <strain evidence="2 3">SS14</strain>
    </source>
</reference>
<gene>
    <name evidence="2" type="ORF">M422DRAFT_116365</name>
</gene>
<evidence type="ECO:0000313" key="3">
    <source>
        <dbReference type="Proteomes" id="UP000054279"/>
    </source>
</evidence>
<proteinExistence type="predicted"/>
<organism evidence="2 3">
    <name type="scientific">Sphaerobolus stellatus (strain SS14)</name>
    <dbReference type="NCBI Taxonomy" id="990650"/>
    <lineage>
        <taxon>Eukaryota</taxon>
        <taxon>Fungi</taxon>
        <taxon>Dikarya</taxon>
        <taxon>Basidiomycota</taxon>
        <taxon>Agaricomycotina</taxon>
        <taxon>Agaricomycetes</taxon>
        <taxon>Phallomycetidae</taxon>
        <taxon>Geastrales</taxon>
        <taxon>Sphaerobolaceae</taxon>
        <taxon>Sphaerobolus</taxon>
    </lineage>
</organism>
<sequence length="330" mass="37786">IDNCVKNHENCPSGDPVPLPTRVIHVGKNNSQLKIVEPSPGISGSYVAVSYSWGSNDRPDYTLKGSNHTGYLSSIDPTATTLKTAQTIMDAIHITRWLGIKYLWVDALCIIQPEKSDPKYYQTPDFHLEAPNMGQYYSKAYLTISAAWINSATDGCFSQTRPQPPSHTIHYHNTKHDVRGKLTIVSLPLEKENLLPQYIILDDQYITNRAWTLQERILSPRTLFYGTDQMYWECNEHFSSEDGFHVKGRMFSTDKHTKEISLFGHKKHDPRELWFVLLQSYGNRLMGNPMDKLAAVAGLAEKFGKIFSEEHKNEYMAGLWKRTIVEDLFW</sequence>
<accession>A0A0C9VI43</accession>
<dbReference type="HOGENOM" id="CLU_002639_8_3_1"/>
<feature type="domain" description="Heterokaryon incompatibility" evidence="1">
    <location>
        <begin position="46"/>
        <end position="215"/>
    </location>
</feature>
<name>A0A0C9VI43_SPHS4</name>
<protein>
    <recommendedName>
        <fullName evidence="1">Heterokaryon incompatibility domain-containing protein</fullName>
    </recommendedName>
</protein>
<keyword evidence="3" id="KW-1185">Reference proteome</keyword>
<evidence type="ECO:0000259" key="1">
    <source>
        <dbReference type="Pfam" id="PF06985"/>
    </source>
</evidence>
<dbReference type="PANTHER" id="PTHR33112">
    <property type="entry name" value="DOMAIN PROTEIN, PUTATIVE-RELATED"/>
    <property type="match status" value="1"/>
</dbReference>